<evidence type="ECO:0000313" key="6">
    <source>
        <dbReference type="EMBL" id="PYI11990.1"/>
    </source>
</evidence>
<dbReference type="InterPro" id="IPR050327">
    <property type="entry name" value="Proton-linked_MCT"/>
</dbReference>
<feature type="transmembrane region" description="Helical" evidence="4">
    <location>
        <begin position="122"/>
        <end position="142"/>
    </location>
</feature>
<feature type="transmembrane region" description="Helical" evidence="4">
    <location>
        <begin position="182"/>
        <end position="200"/>
    </location>
</feature>
<dbReference type="Gene3D" id="1.20.1250.20">
    <property type="entry name" value="MFS general substrate transporter like domains"/>
    <property type="match status" value="2"/>
</dbReference>
<feature type="domain" description="Major facilitator superfamily (MFS) profile" evidence="5">
    <location>
        <begin position="255"/>
        <end position="470"/>
    </location>
</feature>
<evidence type="ECO:0000256" key="2">
    <source>
        <dbReference type="ARBA" id="ARBA00006727"/>
    </source>
</evidence>
<keyword evidence="4" id="KW-0472">Membrane</keyword>
<comment type="similarity">
    <text evidence="2">Belongs to the major facilitator superfamily. Monocarboxylate porter (TC 2.A.1.13) family.</text>
</comment>
<reference evidence="6 7" key="1">
    <citation type="submission" date="2018-02" db="EMBL/GenBank/DDBJ databases">
        <title>The genomes of Aspergillus section Nigri reveals drivers in fungal speciation.</title>
        <authorList>
            <consortium name="DOE Joint Genome Institute"/>
            <person name="Vesth T.C."/>
            <person name="Nybo J."/>
            <person name="Theobald S."/>
            <person name="Brandl J."/>
            <person name="Frisvad J.C."/>
            <person name="Nielsen K.F."/>
            <person name="Lyhne E.K."/>
            <person name="Kogle M.E."/>
            <person name="Kuo A."/>
            <person name="Riley R."/>
            <person name="Clum A."/>
            <person name="Nolan M."/>
            <person name="Lipzen A."/>
            <person name="Salamov A."/>
            <person name="Henrissat B."/>
            <person name="Wiebenga A."/>
            <person name="De vries R.P."/>
            <person name="Grigoriev I.V."/>
            <person name="Mortensen U.H."/>
            <person name="Andersen M.R."/>
            <person name="Baker S.E."/>
        </authorList>
    </citation>
    <scope>NUCLEOTIDE SEQUENCE [LARGE SCALE GENOMIC DNA]</scope>
    <source>
        <strain evidence="6 7">CBS 121057</strain>
    </source>
</reference>
<dbReference type="PROSITE" id="PS50850">
    <property type="entry name" value="MFS"/>
    <property type="match status" value="1"/>
</dbReference>
<organism evidence="6 7">
    <name type="scientific">Aspergillus sclerotiicarbonarius (strain CBS 121057 / IBT 28362)</name>
    <dbReference type="NCBI Taxonomy" id="1448318"/>
    <lineage>
        <taxon>Eukaryota</taxon>
        <taxon>Fungi</taxon>
        <taxon>Dikarya</taxon>
        <taxon>Ascomycota</taxon>
        <taxon>Pezizomycotina</taxon>
        <taxon>Eurotiomycetes</taxon>
        <taxon>Eurotiomycetidae</taxon>
        <taxon>Eurotiales</taxon>
        <taxon>Aspergillaceae</taxon>
        <taxon>Aspergillus</taxon>
        <taxon>Aspergillus subgen. Circumdati</taxon>
    </lineage>
</organism>
<feature type="transmembrane region" description="Helical" evidence="4">
    <location>
        <begin position="148"/>
        <end position="170"/>
    </location>
</feature>
<feature type="transmembrane region" description="Helical" evidence="4">
    <location>
        <begin position="88"/>
        <end position="110"/>
    </location>
</feature>
<evidence type="ECO:0000313" key="7">
    <source>
        <dbReference type="Proteomes" id="UP000248423"/>
    </source>
</evidence>
<feature type="transmembrane region" description="Helical" evidence="4">
    <location>
        <begin position="293"/>
        <end position="312"/>
    </location>
</feature>
<evidence type="ECO:0000256" key="4">
    <source>
        <dbReference type="SAM" id="Phobius"/>
    </source>
</evidence>
<dbReference type="OrthoDB" id="6499973at2759"/>
<feature type="transmembrane region" description="Helical" evidence="4">
    <location>
        <begin position="346"/>
        <end position="368"/>
    </location>
</feature>
<comment type="subcellular location">
    <subcellularLocation>
        <location evidence="1">Membrane</location>
        <topology evidence="1">Multi-pass membrane protein</topology>
    </subcellularLocation>
</comment>
<dbReference type="InterPro" id="IPR011701">
    <property type="entry name" value="MFS"/>
</dbReference>
<keyword evidence="7" id="KW-1185">Reference proteome</keyword>
<gene>
    <name evidence="6" type="ORF">BO78DRAFT_425252</name>
</gene>
<feature type="transmembrane region" description="Helical" evidence="4">
    <location>
        <begin position="409"/>
        <end position="429"/>
    </location>
</feature>
<dbReference type="AlphaFoldDB" id="A0A319EQV9"/>
<dbReference type="PANTHER" id="PTHR11360">
    <property type="entry name" value="MONOCARBOXYLATE TRANSPORTER"/>
    <property type="match status" value="1"/>
</dbReference>
<sequence length="470" mass="50619">MSDYDTETPVTSDNFELQPSHPDINESPENATVVSTVVSTFEDIPPDGGYGWVCTFCVFMINVHTWGVNSAWGVILNYYLSHSTFPSASHLDFAIIGGLSISQCLLIGPIVTKANDVMGTNFTLLIGTGLIFTSLFAASYATEVWHLFLTQGICFGIGMGFTYLTATAILPKWFSTKRSFSSGLAASGTGLGGLAYNLAAGRTIETMGVRNTYRILAFCALGSNLISSLLLKDRPRSCTQPTQRTLNHRDLGHLEVLLVSVWGMSTDLGYTALIYSLPNYASSIGLTSQQGSVAGAILNLGIAIGRPLVGYISDSYGRITISMAMTAVCAVLCLAIWIPAHSYAPLLLFALLTGTVCGTFWSTIAPILTDVVGLNRLPSTFGLICLTLVGPSTVAEAIALSMVGSSGYLSAQVYISCMFILGAICLCILRSWKFYEIEKKASVEREGSVLDFPGYFKWMRPQKLFLLGRV</sequence>
<dbReference type="GO" id="GO:0016020">
    <property type="term" value="C:membrane"/>
    <property type="evidence" value="ECO:0007669"/>
    <property type="project" value="UniProtKB-SubCell"/>
</dbReference>
<dbReference type="InterPro" id="IPR020846">
    <property type="entry name" value="MFS_dom"/>
</dbReference>
<evidence type="ECO:0000259" key="5">
    <source>
        <dbReference type="PROSITE" id="PS50850"/>
    </source>
</evidence>
<feature type="region of interest" description="Disordered" evidence="3">
    <location>
        <begin position="1"/>
        <end position="28"/>
    </location>
</feature>
<feature type="transmembrane region" description="Helical" evidence="4">
    <location>
        <begin position="252"/>
        <end position="273"/>
    </location>
</feature>
<evidence type="ECO:0000256" key="1">
    <source>
        <dbReference type="ARBA" id="ARBA00004141"/>
    </source>
</evidence>
<dbReference type="GO" id="GO:0022857">
    <property type="term" value="F:transmembrane transporter activity"/>
    <property type="evidence" value="ECO:0007669"/>
    <property type="project" value="InterPro"/>
</dbReference>
<dbReference type="SUPFAM" id="SSF103473">
    <property type="entry name" value="MFS general substrate transporter"/>
    <property type="match status" value="1"/>
</dbReference>
<dbReference type="PANTHER" id="PTHR11360:SF315">
    <property type="entry name" value="TRANSPORTER MCH2-RELATED"/>
    <property type="match status" value="1"/>
</dbReference>
<feature type="transmembrane region" description="Helical" evidence="4">
    <location>
        <begin position="380"/>
        <end position="403"/>
    </location>
</feature>
<dbReference type="EMBL" id="KZ826316">
    <property type="protein sequence ID" value="PYI11990.1"/>
    <property type="molecule type" value="Genomic_DNA"/>
</dbReference>
<proteinExistence type="inferred from homology"/>
<evidence type="ECO:0000256" key="3">
    <source>
        <dbReference type="SAM" id="MobiDB-lite"/>
    </source>
</evidence>
<dbReference type="Pfam" id="PF07690">
    <property type="entry name" value="MFS_1"/>
    <property type="match status" value="2"/>
</dbReference>
<name>A0A319EQV9_ASPSB</name>
<dbReference type="VEuPathDB" id="FungiDB:BO78DRAFT_425252"/>
<keyword evidence="4" id="KW-1133">Transmembrane helix</keyword>
<protein>
    <submittedName>
        <fullName evidence="6">MFS general substrate transporter</fullName>
    </submittedName>
</protein>
<feature type="transmembrane region" description="Helical" evidence="4">
    <location>
        <begin position="319"/>
        <end position="340"/>
    </location>
</feature>
<feature type="compositionally biased region" description="Polar residues" evidence="3">
    <location>
        <begin position="8"/>
        <end position="17"/>
    </location>
</feature>
<dbReference type="InterPro" id="IPR036259">
    <property type="entry name" value="MFS_trans_sf"/>
</dbReference>
<accession>A0A319EQV9</accession>
<dbReference type="Proteomes" id="UP000248423">
    <property type="component" value="Unassembled WGS sequence"/>
</dbReference>
<keyword evidence="4" id="KW-0812">Transmembrane</keyword>